<name>A0ABR1FZ95_AURAN</name>
<reference evidence="1 2" key="1">
    <citation type="submission" date="2024-03" db="EMBL/GenBank/DDBJ databases">
        <title>Aureococcus anophagefferens CCMP1851 and Kratosvirus quantuckense: Draft genome of a second virus-susceptible host strain in the model system.</title>
        <authorList>
            <person name="Chase E."/>
            <person name="Truchon A.R."/>
            <person name="Schepens W."/>
            <person name="Wilhelm S.W."/>
        </authorList>
    </citation>
    <scope>NUCLEOTIDE SEQUENCE [LARGE SCALE GENOMIC DNA]</scope>
    <source>
        <strain evidence="1 2">CCMP1851</strain>
    </source>
</reference>
<evidence type="ECO:0000313" key="2">
    <source>
        <dbReference type="Proteomes" id="UP001363151"/>
    </source>
</evidence>
<organism evidence="1 2">
    <name type="scientific">Aureococcus anophagefferens</name>
    <name type="common">Harmful bloom alga</name>
    <dbReference type="NCBI Taxonomy" id="44056"/>
    <lineage>
        <taxon>Eukaryota</taxon>
        <taxon>Sar</taxon>
        <taxon>Stramenopiles</taxon>
        <taxon>Ochrophyta</taxon>
        <taxon>Pelagophyceae</taxon>
        <taxon>Pelagomonadales</taxon>
        <taxon>Pelagomonadaceae</taxon>
        <taxon>Aureococcus</taxon>
    </lineage>
</organism>
<sequence>MRFNVMAIREQAASAMRRPAPRAAAPPPPRAAAARAGGRAFSVAGVNEYSGFDLLYDAYDKYSTDYLKETHTKATAATASFFEEEERMQNFTLRACDISAKYKCLVPMHPLGFIGLNAKTKVKALDLYKAAVTRQAGEAVELGDALNLVAEERGDFKKFVEARLGVNLDATAWEAVKPNWRLDFLYGPNVACPASIILWEATFSILFENNSQDAALKRYIGAARAQFVVLEQRIPQQRDTCKAKSGLVPPPGWDAGL</sequence>
<keyword evidence="2" id="KW-1185">Reference proteome</keyword>
<dbReference type="EMBL" id="JBBJCI010000178">
    <property type="protein sequence ID" value="KAK7241574.1"/>
    <property type="molecule type" value="Genomic_DNA"/>
</dbReference>
<dbReference type="Proteomes" id="UP001363151">
    <property type="component" value="Unassembled WGS sequence"/>
</dbReference>
<proteinExistence type="predicted"/>
<protein>
    <submittedName>
        <fullName evidence="1">Uncharacterized protein</fullName>
    </submittedName>
</protein>
<accession>A0ABR1FZ95</accession>
<evidence type="ECO:0000313" key="1">
    <source>
        <dbReference type="EMBL" id="KAK7241574.1"/>
    </source>
</evidence>
<comment type="caution">
    <text evidence="1">The sequence shown here is derived from an EMBL/GenBank/DDBJ whole genome shotgun (WGS) entry which is preliminary data.</text>
</comment>
<gene>
    <name evidence="1" type="ORF">SO694_00170020</name>
</gene>